<evidence type="ECO:0000256" key="5">
    <source>
        <dbReference type="ARBA" id="ARBA00022679"/>
    </source>
</evidence>
<dbReference type="CDD" id="cd00082">
    <property type="entry name" value="HisKA"/>
    <property type="match status" value="1"/>
</dbReference>
<dbReference type="STRING" id="1223515.B842_03840"/>
<dbReference type="SUPFAM" id="SSF55874">
    <property type="entry name" value="ATPase domain of HSP90 chaperone/DNA topoisomerase II/histidine kinase"/>
    <property type="match status" value="1"/>
</dbReference>
<evidence type="ECO:0000256" key="12">
    <source>
        <dbReference type="SAM" id="Phobius"/>
    </source>
</evidence>
<feature type="region of interest" description="Disordered" evidence="11">
    <location>
        <begin position="1"/>
        <end position="28"/>
    </location>
</feature>
<evidence type="ECO:0000313" key="16">
    <source>
        <dbReference type="Proteomes" id="UP000031524"/>
    </source>
</evidence>
<dbReference type="GO" id="GO:0005886">
    <property type="term" value="C:plasma membrane"/>
    <property type="evidence" value="ECO:0007669"/>
    <property type="project" value="UniProtKB-SubCell"/>
</dbReference>
<dbReference type="InterPro" id="IPR036890">
    <property type="entry name" value="HATPase_C_sf"/>
</dbReference>
<feature type="transmembrane region" description="Helical" evidence="12">
    <location>
        <begin position="41"/>
        <end position="64"/>
    </location>
</feature>
<dbReference type="GO" id="GO:0000155">
    <property type="term" value="F:phosphorelay sensor kinase activity"/>
    <property type="evidence" value="ECO:0007669"/>
    <property type="project" value="InterPro"/>
</dbReference>
<dbReference type="RefSeq" id="WP_082028358.1">
    <property type="nucleotide sequence ID" value="NZ_BCSU01000022.1"/>
</dbReference>
<feature type="domain" description="Histidine kinase" evidence="13">
    <location>
        <begin position="263"/>
        <end position="480"/>
    </location>
</feature>
<keyword evidence="4" id="KW-0597">Phosphoprotein</keyword>
<keyword evidence="10 12" id="KW-0472">Membrane</keyword>
<proteinExistence type="predicted"/>
<evidence type="ECO:0000259" key="14">
    <source>
        <dbReference type="PROSITE" id="PS50885"/>
    </source>
</evidence>
<dbReference type="InterPro" id="IPR005467">
    <property type="entry name" value="His_kinase_dom"/>
</dbReference>
<protein>
    <recommendedName>
        <fullName evidence="3">histidine kinase</fullName>
        <ecNumber evidence="3">2.7.13.3</ecNumber>
    </recommendedName>
</protein>
<dbReference type="EMBL" id="CP005286">
    <property type="protein sequence ID" value="AJE32621.1"/>
    <property type="molecule type" value="Genomic_DNA"/>
</dbReference>
<dbReference type="Pfam" id="PF00512">
    <property type="entry name" value="HisKA"/>
    <property type="match status" value="1"/>
</dbReference>
<evidence type="ECO:0000256" key="4">
    <source>
        <dbReference type="ARBA" id="ARBA00022553"/>
    </source>
</evidence>
<dbReference type="OrthoDB" id="9786919at2"/>
<evidence type="ECO:0000256" key="3">
    <source>
        <dbReference type="ARBA" id="ARBA00012438"/>
    </source>
</evidence>
<dbReference type="InterPro" id="IPR036097">
    <property type="entry name" value="HisK_dim/P_sf"/>
</dbReference>
<dbReference type="HOGENOM" id="CLU_000445_89_6_11"/>
<dbReference type="SMART" id="SM00388">
    <property type="entry name" value="HisKA"/>
    <property type="match status" value="1"/>
</dbReference>
<dbReference type="EC" id="2.7.13.3" evidence="3"/>
<gene>
    <name evidence="15" type="ORF">B842_03840</name>
</gene>
<evidence type="ECO:0000256" key="7">
    <source>
        <dbReference type="ARBA" id="ARBA00022777"/>
    </source>
</evidence>
<keyword evidence="6 12" id="KW-0812">Transmembrane</keyword>
<dbReference type="InterPro" id="IPR003594">
    <property type="entry name" value="HATPase_dom"/>
</dbReference>
<dbReference type="SUPFAM" id="SSF47384">
    <property type="entry name" value="Homodimeric domain of signal transducing histidine kinase"/>
    <property type="match status" value="1"/>
</dbReference>
<keyword evidence="5" id="KW-0808">Transferase</keyword>
<evidence type="ECO:0000256" key="11">
    <source>
        <dbReference type="SAM" id="MobiDB-lite"/>
    </source>
</evidence>
<dbReference type="Gene3D" id="1.10.287.130">
    <property type="match status" value="1"/>
</dbReference>
<dbReference type="KEGG" id="chm:B842_03840"/>
<dbReference type="InterPro" id="IPR003660">
    <property type="entry name" value="HAMP_dom"/>
</dbReference>
<evidence type="ECO:0000256" key="1">
    <source>
        <dbReference type="ARBA" id="ARBA00000085"/>
    </source>
</evidence>
<feature type="domain" description="HAMP" evidence="14">
    <location>
        <begin position="203"/>
        <end position="255"/>
    </location>
</feature>
<comment type="catalytic activity">
    <reaction evidence="1">
        <text>ATP + protein L-histidine = ADP + protein N-phospho-L-histidine.</text>
        <dbReference type="EC" id="2.7.13.3"/>
    </reaction>
</comment>
<sequence length="486" mass="52800">MTLRRTALHGPADHADEATPSSVAAGRTGSWAEGTPLRWRLALLTFAGVALAVGAMTLLTYWSVTTALTVGVDRDLDSQATVLLNRTVDPFYLTNLEGEIQQFKAFHPDTRVSISPPGWSFSRGDVIPVGGEVHGASGSERRSVRTVGNERILSRSDSVGGTVVLAKDMKATHDLITTLASVLLIIAASGTMLAIAAGTLVATAGLKPLKRLQRAVDYVAETDDLRPIAVQGNDEIAQLTRSFNKMLGVLQESRTRQSQLVADAGHELKTPLTSMRTNIEFLMMLNRPGMGDRISEQDRQDLERDVLAQMTELSTLIGDLIDLSREDAGETAREPVELDAVMESSLERVRRRRSDIDFDVDLIPWNLVGDQFSLGRATLNLLDNAAKWSPPGGVVRVRMTQLSDDRVQLSFADSGPGIPPDDRTRVFERFYRSPEARSQPGSGLGLAIVKQTVVRHGGTVRVEESDDGGTMVVMELPGKPQVEASR</sequence>
<accession>A0A0B5D1T4</accession>
<evidence type="ECO:0000313" key="15">
    <source>
        <dbReference type="EMBL" id="AJE32621.1"/>
    </source>
</evidence>
<dbReference type="SUPFAM" id="SSF158472">
    <property type="entry name" value="HAMP domain-like"/>
    <property type="match status" value="1"/>
</dbReference>
<dbReference type="AlphaFoldDB" id="A0A0B5D1T4"/>
<keyword evidence="7 15" id="KW-0418">Kinase</keyword>
<dbReference type="InterPro" id="IPR050428">
    <property type="entry name" value="TCS_sensor_his_kinase"/>
</dbReference>
<evidence type="ECO:0000256" key="9">
    <source>
        <dbReference type="ARBA" id="ARBA00023012"/>
    </source>
</evidence>
<dbReference type="InterPro" id="IPR003661">
    <property type="entry name" value="HisK_dim/P_dom"/>
</dbReference>
<dbReference type="PANTHER" id="PTHR45436">
    <property type="entry name" value="SENSOR HISTIDINE KINASE YKOH"/>
    <property type="match status" value="1"/>
</dbReference>
<dbReference type="SMART" id="SM00304">
    <property type="entry name" value="HAMP"/>
    <property type="match status" value="1"/>
</dbReference>
<comment type="subcellular location">
    <subcellularLocation>
        <location evidence="2">Cell membrane</location>
    </subcellularLocation>
</comment>
<dbReference type="PANTHER" id="PTHR45436:SF5">
    <property type="entry name" value="SENSOR HISTIDINE KINASE TRCS"/>
    <property type="match status" value="1"/>
</dbReference>
<evidence type="ECO:0000259" key="13">
    <source>
        <dbReference type="PROSITE" id="PS50109"/>
    </source>
</evidence>
<keyword evidence="16" id="KW-1185">Reference proteome</keyword>
<name>A0A0B5D1T4_9CORY</name>
<dbReference type="SMART" id="SM00387">
    <property type="entry name" value="HATPase_c"/>
    <property type="match status" value="1"/>
</dbReference>
<dbReference type="PRINTS" id="PR00344">
    <property type="entry name" value="BCTRLSENSOR"/>
</dbReference>
<dbReference type="PROSITE" id="PS50885">
    <property type="entry name" value="HAMP"/>
    <property type="match status" value="1"/>
</dbReference>
<evidence type="ECO:0000256" key="8">
    <source>
        <dbReference type="ARBA" id="ARBA00022989"/>
    </source>
</evidence>
<organism evidence="15 16">
    <name type="scientific">Corynebacterium humireducens NBRC 106098 = DSM 45392</name>
    <dbReference type="NCBI Taxonomy" id="1223515"/>
    <lineage>
        <taxon>Bacteria</taxon>
        <taxon>Bacillati</taxon>
        <taxon>Actinomycetota</taxon>
        <taxon>Actinomycetes</taxon>
        <taxon>Mycobacteriales</taxon>
        <taxon>Corynebacteriaceae</taxon>
        <taxon>Corynebacterium</taxon>
    </lineage>
</organism>
<dbReference type="Pfam" id="PF02518">
    <property type="entry name" value="HATPase_c"/>
    <property type="match status" value="1"/>
</dbReference>
<evidence type="ECO:0000256" key="2">
    <source>
        <dbReference type="ARBA" id="ARBA00004236"/>
    </source>
</evidence>
<dbReference type="Proteomes" id="UP000031524">
    <property type="component" value="Chromosome"/>
</dbReference>
<dbReference type="CDD" id="cd00075">
    <property type="entry name" value="HATPase"/>
    <property type="match status" value="1"/>
</dbReference>
<dbReference type="Gene3D" id="3.30.565.10">
    <property type="entry name" value="Histidine kinase-like ATPase, C-terminal domain"/>
    <property type="match status" value="1"/>
</dbReference>
<evidence type="ECO:0000256" key="6">
    <source>
        <dbReference type="ARBA" id="ARBA00022692"/>
    </source>
</evidence>
<dbReference type="InterPro" id="IPR004358">
    <property type="entry name" value="Sig_transdc_His_kin-like_C"/>
</dbReference>
<keyword evidence="9" id="KW-0902">Two-component regulatory system</keyword>
<reference evidence="15 16" key="1">
    <citation type="submission" date="2013-04" db="EMBL/GenBank/DDBJ databases">
        <title>Complete genome sequence of Corynebacterium humireducens DSM 45392(T), isolated from a wastewater-fed microbial fuel cell.</title>
        <authorList>
            <person name="Ruckert C."/>
            <person name="Albersmeier A."/>
            <person name="Kalinowski J."/>
        </authorList>
    </citation>
    <scope>NUCLEOTIDE SEQUENCE [LARGE SCALE GENOMIC DNA]</scope>
    <source>
        <strain evidence="16">MFC-5</strain>
    </source>
</reference>
<dbReference type="PROSITE" id="PS50109">
    <property type="entry name" value="HIS_KIN"/>
    <property type="match status" value="1"/>
</dbReference>
<dbReference type="Pfam" id="PF00672">
    <property type="entry name" value="HAMP"/>
    <property type="match status" value="1"/>
</dbReference>
<dbReference type="Gene3D" id="6.10.340.10">
    <property type="match status" value="1"/>
</dbReference>
<evidence type="ECO:0000256" key="10">
    <source>
        <dbReference type="ARBA" id="ARBA00023136"/>
    </source>
</evidence>
<keyword evidence="8 12" id="KW-1133">Transmembrane helix</keyword>
<dbReference type="CDD" id="cd06225">
    <property type="entry name" value="HAMP"/>
    <property type="match status" value="1"/>
</dbReference>
<feature type="transmembrane region" description="Helical" evidence="12">
    <location>
        <begin position="175"/>
        <end position="204"/>
    </location>
</feature>